<feature type="domain" description="Disease resistance protein winged helix" evidence="10">
    <location>
        <begin position="427"/>
        <end position="498"/>
    </location>
</feature>
<dbReference type="PANTHER" id="PTHR23155:SF1229">
    <property type="entry name" value="OS11G0550500 PROTEIN"/>
    <property type="match status" value="1"/>
</dbReference>
<dbReference type="InterPro" id="IPR027417">
    <property type="entry name" value="P-loop_NTPase"/>
</dbReference>
<dbReference type="InterPro" id="IPR002182">
    <property type="entry name" value="NB-ARC"/>
</dbReference>
<feature type="domain" description="Disease resistance R13L4/SHOC-2-like LRR" evidence="11">
    <location>
        <begin position="546"/>
        <end position="903"/>
    </location>
</feature>
<sequence length="1227" mass="139365">MEVVTGAMSTLLPKLGNMLKDEYNLHRKVRGEILFLTAELERMEAALIEVSEAPIDHPPSKLVKLWAKDVKDLSYEIEDSVDKFMVHLGRAEEKAQSFMGFIHRSIDLLTRAKTRHKIGTEVKHIKRRIQEVSARRDRYKVDKGVERPVVTSVDSLRLSALYKKETELIGTEEKIQELVKTMTEASKQQLKIVSIVGFGGLGKTTLANAVYQKLKSQFDCGAFVSVSLNPDIEKIFKNILHQLDKHKYSNVNEAVWGEAQLISELRDFLLKKRYFIVIDDIWNISVWKTIKHAFIENRCGSRIIITTRILDVAKQVGSVYDLKPLSPIDSRKLFHQRIFGIEDKYPPTQLAEVSENILKRCGGVPLAIMTTASMLASKRGNDWPKVYQSMGSGPQDSSDMQDMRRVLSVSYYDLPAHLKTCLLFISVYPEDYTIVAEDLIWQWIGEGFVQEEHGKSLYEVGEEYFAQLINKSLIQPVDIGSGNKARACRVHDMVLDLITSLSSEENFLTKVGGLQPVSASSKIHRLSVQTRNEDDFKKLATMSLSHVRSLFVFGQDINLLPALSSFPVIRELDLSYCLNVDNHHVKIMCNLLHLRYLRLCNTSITEIPEEIGNLQFLQVLDISQTGIEVLPPQFVRLTQLVYLHIDRRTKLPDQFGDLKSLQDFPVIPTITSPSMLHDVGKLTKLRNLLISFDEWNESYEGPFCRCLSNLVNLKTIKIIGAHLGLDSGSDYLLPRPRYIQTIHLINNINCALPRWMSSLSCLSFLVIHGLRTLRAEDLRVLGSIPSLSYLDIWVVEPTQERQDRLLIDIGHPFPCLTTLKVASHVMELRFAQGAMQKLQTLKLRFSAWQTLDQFGDLDFGLENVYSLEHVYVGRWSKPEPGEMEAAETAVREALGMNPNRPTLELSKGKEEIPSCGGVALNLLLQRRKFASDTTSLLGSAKRAESHTQLNSFGTNVNFEGITLQNEVKHLRIIRVDGYQHRLLLRQSSFFVAAVSPDIRKLEFVIASPLPLIAQLPHLNEQRTAVIYAATVADISVSSVCIYIIREWHEEELRLFSKRITAEKTLREIQPPELPLVRECTGTRPPAFEGKGKNFLHPFTTDRYEFTHVRLNNVFDFIEGYFAYLHMNFKARNVATGSEQIFFSELMAEMDNNDNASNGYYRVSACEIVDDNSAGGRKQEVECKYIPGYKNDMENCYVCAEKIKHPVGSTYKGGHSVLDYDVEENSTE</sequence>
<evidence type="ECO:0000256" key="2">
    <source>
        <dbReference type="ARBA" id="ARBA00022614"/>
    </source>
</evidence>
<evidence type="ECO:0000259" key="10">
    <source>
        <dbReference type="Pfam" id="PF23559"/>
    </source>
</evidence>
<evidence type="ECO:0000256" key="6">
    <source>
        <dbReference type="ARBA" id="ARBA00023054"/>
    </source>
</evidence>
<dbReference type="Pfam" id="PF12274">
    <property type="entry name" value="DUF3615"/>
    <property type="match status" value="1"/>
</dbReference>
<evidence type="ECO:0000256" key="4">
    <source>
        <dbReference type="ARBA" id="ARBA00022741"/>
    </source>
</evidence>
<reference evidence="12" key="1">
    <citation type="journal article" date="2013" name="Nature">
        <title>Draft genome of the wheat A-genome progenitor Triticum urartu.</title>
        <authorList>
            <person name="Ling H.Q."/>
            <person name="Zhao S."/>
            <person name="Liu D."/>
            <person name="Wang J."/>
            <person name="Sun H."/>
            <person name="Zhang C."/>
            <person name="Fan H."/>
            <person name="Li D."/>
            <person name="Dong L."/>
            <person name="Tao Y."/>
            <person name="Gao C."/>
            <person name="Wu H."/>
            <person name="Li Y."/>
            <person name="Cui Y."/>
            <person name="Guo X."/>
            <person name="Zheng S."/>
            <person name="Wang B."/>
            <person name="Yu K."/>
            <person name="Liang Q."/>
            <person name="Yang W."/>
            <person name="Lou X."/>
            <person name="Chen J."/>
            <person name="Feng M."/>
            <person name="Jian J."/>
            <person name="Zhang X."/>
            <person name="Luo G."/>
            <person name="Jiang Y."/>
            <person name="Liu J."/>
            <person name="Wang Z."/>
            <person name="Sha Y."/>
            <person name="Zhang B."/>
            <person name="Wu H."/>
            <person name="Tang D."/>
            <person name="Shen Q."/>
            <person name="Xue P."/>
            <person name="Zou S."/>
            <person name="Wang X."/>
            <person name="Liu X."/>
            <person name="Wang F."/>
            <person name="Yang Y."/>
            <person name="An X."/>
            <person name="Dong Z."/>
            <person name="Zhang K."/>
            <person name="Zhang X."/>
            <person name="Luo M.C."/>
            <person name="Dvorak J."/>
            <person name="Tong Y."/>
            <person name="Wang J."/>
            <person name="Yang H."/>
            <person name="Li Z."/>
            <person name="Wang D."/>
            <person name="Zhang A."/>
            <person name="Wang J."/>
        </authorList>
    </citation>
    <scope>NUCLEOTIDE SEQUENCE</scope>
</reference>
<dbReference type="CDD" id="cd14798">
    <property type="entry name" value="RX-CC_like"/>
    <property type="match status" value="1"/>
</dbReference>
<dbReference type="InterPro" id="IPR055414">
    <property type="entry name" value="LRR_R13L4/SHOC2-like"/>
</dbReference>
<dbReference type="InterPro" id="IPR022059">
    <property type="entry name" value="DUF3615"/>
</dbReference>
<dbReference type="OMA" id="IVHMNCY"/>
<dbReference type="Pfam" id="PF18052">
    <property type="entry name" value="Rx_N"/>
    <property type="match status" value="1"/>
</dbReference>
<keyword evidence="6" id="KW-0175">Coiled coil</keyword>
<dbReference type="GO" id="GO:0043531">
    <property type="term" value="F:ADP binding"/>
    <property type="evidence" value="ECO:0007669"/>
    <property type="project" value="InterPro"/>
</dbReference>
<dbReference type="Gene3D" id="1.10.8.430">
    <property type="entry name" value="Helical domain of apoptotic protease-activating factors"/>
    <property type="match status" value="1"/>
</dbReference>
<dbReference type="InterPro" id="IPR041118">
    <property type="entry name" value="Rx_N"/>
</dbReference>
<dbReference type="Gene3D" id="3.80.10.10">
    <property type="entry name" value="Ribonuclease Inhibitor"/>
    <property type="match status" value="1"/>
</dbReference>
<dbReference type="SUPFAM" id="SSF52540">
    <property type="entry name" value="P-loop containing nucleoside triphosphate hydrolases"/>
    <property type="match status" value="1"/>
</dbReference>
<comment type="similarity">
    <text evidence="1">Belongs to the disease resistance NB-LRR family.</text>
</comment>
<keyword evidence="2" id="KW-0433">Leucine-rich repeat</keyword>
<keyword evidence="5" id="KW-0611">Plant defense</keyword>
<dbReference type="Pfam" id="PF23598">
    <property type="entry name" value="LRR_14"/>
    <property type="match status" value="1"/>
</dbReference>
<dbReference type="InterPro" id="IPR044974">
    <property type="entry name" value="Disease_R_plants"/>
</dbReference>
<dbReference type="GO" id="GO:0009626">
    <property type="term" value="P:plant-type hypersensitive response"/>
    <property type="evidence" value="ECO:0007669"/>
    <property type="project" value="UniProtKB-ARBA"/>
</dbReference>
<evidence type="ECO:0000259" key="9">
    <source>
        <dbReference type="Pfam" id="PF18052"/>
    </source>
</evidence>
<evidence type="ECO:0000259" key="11">
    <source>
        <dbReference type="Pfam" id="PF23598"/>
    </source>
</evidence>
<protein>
    <submittedName>
        <fullName evidence="12">Disease resistance RPP8-like protein 3</fullName>
    </submittedName>
</protein>
<dbReference type="InterPro" id="IPR032675">
    <property type="entry name" value="LRR_dom_sf"/>
</dbReference>
<name>M7YNP3_TRIUA</name>
<evidence type="ECO:0000259" key="8">
    <source>
        <dbReference type="Pfam" id="PF12274"/>
    </source>
</evidence>
<dbReference type="Pfam" id="PF23559">
    <property type="entry name" value="WHD_DRP"/>
    <property type="match status" value="1"/>
</dbReference>
<dbReference type="Pfam" id="PF00931">
    <property type="entry name" value="NB-ARC"/>
    <property type="match status" value="1"/>
</dbReference>
<dbReference type="EMBL" id="KD248372">
    <property type="protein sequence ID" value="EMS48997.1"/>
    <property type="molecule type" value="Genomic_DNA"/>
</dbReference>
<evidence type="ECO:0000256" key="1">
    <source>
        <dbReference type="ARBA" id="ARBA00008894"/>
    </source>
</evidence>
<dbReference type="Gene3D" id="3.40.50.300">
    <property type="entry name" value="P-loop containing nucleotide triphosphate hydrolases"/>
    <property type="match status" value="1"/>
</dbReference>
<accession>M7YNP3</accession>
<dbReference type="InterPro" id="IPR036388">
    <property type="entry name" value="WH-like_DNA-bd_sf"/>
</dbReference>
<dbReference type="GO" id="GO:0042742">
    <property type="term" value="P:defense response to bacterium"/>
    <property type="evidence" value="ECO:0007669"/>
    <property type="project" value="UniProtKB-ARBA"/>
</dbReference>
<gene>
    <name evidence="12" type="ORF">TRIUR3_02650</name>
</gene>
<evidence type="ECO:0000256" key="5">
    <source>
        <dbReference type="ARBA" id="ARBA00022821"/>
    </source>
</evidence>
<dbReference type="Gene3D" id="1.10.10.10">
    <property type="entry name" value="Winged helix-like DNA-binding domain superfamily/Winged helix DNA-binding domain"/>
    <property type="match status" value="1"/>
</dbReference>
<evidence type="ECO:0000313" key="12">
    <source>
        <dbReference type="EMBL" id="EMS48997.1"/>
    </source>
</evidence>
<dbReference type="STRING" id="4572.M7YNP3"/>
<dbReference type="GO" id="GO:0002758">
    <property type="term" value="P:innate immune response-activating signaling pathway"/>
    <property type="evidence" value="ECO:0007669"/>
    <property type="project" value="UniProtKB-ARBA"/>
</dbReference>
<dbReference type="PANTHER" id="PTHR23155">
    <property type="entry name" value="DISEASE RESISTANCE PROTEIN RP"/>
    <property type="match status" value="1"/>
</dbReference>
<feature type="domain" description="DUF3615" evidence="8">
    <location>
        <begin position="1099"/>
        <end position="1205"/>
    </location>
</feature>
<dbReference type="Gene3D" id="1.20.5.4130">
    <property type="match status" value="1"/>
</dbReference>
<dbReference type="FunFam" id="3.40.50.300:FF:001091">
    <property type="entry name" value="Probable disease resistance protein At1g61300"/>
    <property type="match status" value="1"/>
</dbReference>
<feature type="domain" description="Disease resistance N-terminal" evidence="9">
    <location>
        <begin position="7"/>
        <end position="97"/>
    </location>
</feature>
<dbReference type="InterPro" id="IPR058922">
    <property type="entry name" value="WHD_DRP"/>
</dbReference>
<dbReference type="InterPro" id="IPR042197">
    <property type="entry name" value="Apaf_helical"/>
</dbReference>
<dbReference type="SUPFAM" id="SSF52058">
    <property type="entry name" value="L domain-like"/>
    <property type="match status" value="1"/>
</dbReference>
<dbReference type="InterPro" id="IPR038005">
    <property type="entry name" value="RX-like_CC"/>
</dbReference>
<organism evidence="12">
    <name type="scientific">Triticum urartu</name>
    <name type="common">Red wild einkorn</name>
    <name type="synonym">Crithodium urartu</name>
    <dbReference type="NCBI Taxonomy" id="4572"/>
    <lineage>
        <taxon>Eukaryota</taxon>
        <taxon>Viridiplantae</taxon>
        <taxon>Streptophyta</taxon>
        <taxon>Embryophyta</taxon>
        <taxon>Tracheophyta</taxon>
        <taxon>Spermatophyta</taxon>
        <taxon>Magnoliopsida</taxon>
        <taxon>Liliopsida</taxon>
        <taxon>Poales</taxon>
        <taxon>Poaceae</taxon>
        <taxon>BOP clade</taxon>
        <taxon>Pooideae</taxon>
        <taxon>Triticodae</taxon>
        <taxon>Triticeae</taxon>
        <taxon>Triticinae</taxon>
        <taxon>Triticum</taxon>
    </lineage>
</organism>
<feature type="domain" description="NB-ARC" evidence="7">
    <location>
        <begin position="172"/>
        <end position="338"/>
    </location>
</feature>
<proteinExistence type="inferred from homology"/>
<dbReference type="eggNOG" id="KOG4658">
    <property type="taxonomic scope" value="Eukaryota"/>
</dbReference>
<evidence type="ECO:0000256" key="3">
    <source>
        <dbReference type="ARBA" id="ARBA00022737"/>
    </source>
</evidence>
<evidence type="ECO:0000259" key="7">
    <source>
        <dbReference type="Pfam" id="PF00931"/>
    </source>
</evidence>
<dbReference type="AlphaFoldDB" id="M7YNP3"/>
<keyword evidence="3" id="KW-0677">Repeat</keyword>
<dbReference type="PRINTS" id="PR00364">
    <property type="entry name" value="DISEASERSIST"/>
</dbReference>
<keyword evidence="4" id="KW-0547">Nucleotide-binding</keyword>
<dbReference type="FunFam" id="1.10.10.10:FF:000322">
    <property type="entry name" value="Probable disease resistance protein At1g63360"/>
    <property type="match status" value="1"/>
</dbReference>